<dbReference type="GO" id="GO:0033316">
    <property type="term" value="P:meiotic spindle assembly checkpoint signaling"/>
    <property type="evidence" value="ECO:0007669"/>
    <property type="project" value="TreeGrafter"/>
</dbReference>
<feature type="region of interest" description="Disordered" evidence="7">
    <location>
        <begin position="1"/>
        <end position="126"/>
    </location>
</feature>
<sequence length="834" mass="94140">MSRNYENSTSYTAPRDSSQQALAKVRYTYRKAREPGPTNHVSSDEDDENILGPPKLSNFGSALLSDIDVEQRSEDRVSSTEEKSRSSRPKTGKEAPVLLRNASSNTTTHSFESGAHNAHHTEEASQSTLFASMKNQPSMTTVDPIARGYQESILDFSSEKSPRSVELMQKALKKEIALRHTKRRNRRFISSRLSALGPAKRAFGEDRPVDSQEVNFNGHNGSTSVPSLEESRSFGEKNADEFTETAADSLPIDYNPTQRRSPSPEYEQIDFGDLNPYQYLKKHNLPTSELPNISRVYFERQKGENRKVAIRKNSFTREALEKRLAFKGSSDAASTGFTDVKADSFVSERQPRRKFSAYSRNSNINTLSSPIPAPKHINASQIEAQGEILFGEKHADSKAQQRQSELLRKREALSTLNINSRLNDGRQHKRPKHLGDGANGPEPFNSKSYHEHEFQSAKDVQMPYGREVSRKKHVEIQEPYKAEIVPLKPSSTYHEPSYRRRPIVDVNGVEYEKMELLGRGGTSKVYKVKSLTSSKVYALKRVSFDEFDDSSVDSFKGEIELLKKLEGQPRVVKLIDYEMDHGVLYVVMECGDHDLSQILAHRSSMPLDVEFVRYHAQEMLKCVKVVHDAGIVHSDLKPANFVFVKGILKIIDFGIANAVPDHTVNIYRETQIGTPNYMAPEALVAMNFTHGKDAEQNRWRVGKPSDIWSCGCIIYQMIYGRPPYGGFQGQNRLLAIMNSEVKIVYPEKTASGITVPRTSLDVMKSCLERQPDKRSTVDELLTSSFIKPVSVTHFFVRDLIKNAVKYGATQVEVSDQKVEDLADDVWQRLADFKL</sequence>
<dbReference type="GO" id="GO:0004712">
    <property type="term" value="F:protein serine/threonine/tyrosine kinase activity"/>
    <property type="evidence" value="ECO:0007669"/>
    <property type="project" value="TreeGrafter"/>
</dbReference>
<dbReference type="PANTHER" id="PTHR22974:SF21">
    <property type="entry name" value="DUAL SPECIFICITY PROTEIN KINASE TTK"/>
    <property type="match status" value="1"/>
</dbReference>
<evidence type="ECO:0000256" key="1">
    <source>
        <dbReference type="ARBA" id="ARBA00022527"/>
    </source>
</evidence>
<gene>
    <name evidence="9" type="ORF">LAMI_0G14774G</name>
</gene>
<dbReference type="PANTHER" id="PTHR22974">
    <property type="entry name" value="MIXED LINEAGE PROTEIN KINASE"/>
    <property type="match status" value="1"/>
</dbReference>
<keyword evidence="4" id="KW-0418">Kinase</keyword>
<dbReference type="STRING" id="1230905.A0A1G4KC92"/>
<keyword evidence="5 6" id="KW-0067">ATP-binding</keyword>
<reference evidence="9 10" key="1">
    <citation type="submission" date="2016-03" db="EMBL/GenBank/DDBJ databases">
        <authorList>
            <person name="Devillers H."/>
        </authorList>
    </citation>
    <scope>NUCLEOTIDE SEQUENCE [LARGE SCALE GENOMIC DNA]</scope>
    <source>
        <strain evidence="9">CBS 11717</strain>
    </source>
</reference>
<proteinExistence type="predicted"/>
<dbReference type="Proteomes" id="UP000191024">
    <property type="component" value="Chromosome G"/>
</dbReference>
<evidence type="ECO:0000256" key="3">
    <source>
        <dbReference type="ARBA" id="ARBA00022741"/>
    </source>
</evidence>
<feature type="region of interest" description="Disordered" evidence="7">
    <location>
        <begin position="417"/>
        <end position="451"/>
    </location>
</feature>
<feature type="compositionally biased region" description="Basic and acidic residues" evidence="7">
    <location>
        <begin position="69"/>
        <end position="85"/>
    </location>
</feature>
<dbReference type="OrthoDB" id="20524at2759"/>
<dbReference type="Gene3D" id="3.30.200.20">
    <property type="entry name" value="Phosphorylase Kinase, domain 1"/>
    <property type="match status" value="1"/>
</dbReference>
<evidence type="ECO:0000256" key="5">
    <source>
        <dbReference type="ARBA" id="ARBA00022840"/>
    </source>
</evidence>
<evidence type="ECO:0000259" key="8">
    <source>
        <dbReference type="PROSITE" id="PS50011"/>
    </source>
</evidence>
<dbReference type="FunFam" id="3.30.200.20:FF:000131">
    <property type="entry name" value="Dual specificity protein kinase TTK"/>
    <property type="match status" value="1"/>
</dbReference>
<feature type="domain" description="Protein kinase" evidence="8">
    <location>
        <begin position="511"/>
        <end position="786"/>
    </location>
</feature>
<dbReference type="SMART" id="SM00220">
    <property type="entry name" value="S_TKc"/>
    <property type="match status" value="1"/>
</dbReference>
<evidence type="ECO:0000313" key="10">
    <source>
        <dbReference type="Proteomes" id="UP000191024"/>
    </source>
</evidence>
<dbReference type="EMBL" id="LT598469">
    <property type="protein sequence ID" value="SCV01945.1"/>
    <property type="molecule type" value="Genomic_DNA"/>
</dbReference>
<keyword evidence="2" id="KW-0808">Transferase</keyword>
<feature type="compositionally biased region" description="Basic and acidic residues" evidence="7">
    <location>
        <begin position="229"/>
        <end position="240"/>
    </location>
</feature>
<dbReference type="GO" id="GO:0005634">
    <property type="term" value="C:nucleus"/>
    <property type="evidence" value="ECO:0007669"/>
    <property type="project" value="TreeGrafter"/>
</dbReference>
<dbReference type="InterPro" id="IPR000719">
    <property type="entry name" value="Prot_kinase_dom"/>
</dbReference>
<dbReference type="InterPro" id="IPR011009">
    <property type="entry name" value="Kinase-like_dom_sf"/>
</dbReference>
<dbReference type="Gene3D" id="1.10.510.10">
    <property type="entry name" value="Transferase(Phosphotransferase) domain 1"/>
    <property type="match status" value="1"/>
</dbReference>
<organism evidence="9 10">
    <name type="scientific">Lachancea mirantina</name>
    <dbReference type="NCBI Taxonomy" id="1230905"/>
    <lineage>
        <taxon>Eukaryota</taxon>
        <taxon>Fungi</taxon>
        <taxon>Dikarya</taxon>
        <taxon>Ascomycota</taxon>
        <taxon>Saccharomycotina</taxon>
        <taxon>Saccharomycetes</taxon>
        <taxon>Saccharomycetales</taxon>
        <taxon>Saccharomycetaceae</taxon>
        <taxon>Lachancea</taxon>
    </lineage>
</organism>
<keyword evidence="10" id="KW-1185">Reference proteome</keyword>
<dbReference type="Pfam" id="PF00069">
    <property type="entry name" value="Pkinase"/>
    <property type="match status" value="1"/>
</dbReference>
<feature type="binding site" evidence="6">
    <location>
        <position position="540"/>
    </location>
    <ligand>
        <name>ATP</name>
        <dbReference type="ChEBI" id="CHEBI:30616"/>
    </ligand>
</feature>
<dbReference type="GO" id="GO:0005524">
    <property type="term" value="F:ATP binding"/>
    <property type="evidence" value="ECO:0007669"/>
    <property type="project" value="UniProtKB-UniRule"/>
</dbReference>
<evidence type="ECO:0000256" key="7">
    <source>
        <dbReference type="SAM" id="MobiDB-lite"/>
    </source>
</evidence>
<dbReference type="GO" id="GO:0000776">
    <property type="term" value="C:kinetochore"/>
    <property type="evidence" value="ECO:0007669"/>
    <property type="project" value="TreeGrafter"/>
</dbReference>
<feature type="compositionally biased region" description="Polar residues" evidence="7">
    <location>
        <begin position="212"/>
        <end position="226"/>
    </location>
</feature>
<keyword evidence="1" id="KW-0723">Serine/threonine-protein kinase</keyword>
<dbReference type="InterPro" id="IPR027084">
    <property type="entry name" value="Mps1_cat"/>
</dbReference>
<evidence type="ECO:0000256" key="6">
    <source>
        <dbReference type="PROSITE-ProRule" id="PRU10141"/>
    </source>
</evidence>
<dbReference type="PROSITE" id="PS00107">
    <property type="entry name" value="PROTEIN_KINASE_ATP"/>
    <property type="match status" value="1"/>
</dbReference>
<dbReference type="InterPro" id="IPR008271">
    <property type="entry name" value="Ser/Thr_kinase_AS"/>
</dbReference>
<dbReference type="AlphaFoldDB" id="A0A1G4KC92"/>
<dbReference type="GO" id="GO:0034501">
    <property type="term" value="P:protein localization to kinetochore"/>
    <property type="evidence" value="ECO:0007669"/>
    <property type="project" value="TreeGrafter"/>
</dbReference>
<accession>A0A1G4KC92</accession>
<feature type="compositionally biased region" description="Polar residues" evidence="7">
    <location>
        <begin position="1"/>
        <end position="21"/>
    </location>
</feature>
<keyword evidence="3 6" id="KW-0547">Nucleotide-binding</keyword>
<evidence type="ECO:0000256" key="2">
    <source>
        <dbReference type="ARBA" id="ARBA00022679"/>
    </source>
</evidence>
<feature type="compositionally biased region" description="Polar residues" evidence="7">
    <location>
        <begin position="101"/>
        <end position="111"/>
    </location>
</feature>
<dbReference type="GO" id="GO:0004674">
    <property type="term" value="F:protein serine/threonine kinase activity"/>
    <property type="evidence" value="ECO:0007669"/>
    <property type="project" value="UniProtKB-KW"/>
</dbReference>
<evidence type="ECO:0000313" key="9">
    <source>
        <dbReference type="EMBL" id="SCV01945.1"/>
    </source>
</evidence>
<evidence type="ECO:0000256" key="4">
    <source>
        <dbReference type="ARBA" id="ARBA00022777"/>
    </source>
</evidence>
<dbReference type="GO" id="GO:0098813">
    <property type="term" value="P:nuclear chromosome segregation"/>
    <property type="evidence" value="ECO:0007669"/>
    <property type="project" value="UniProtKB-ARBA"/>
</dbReference>
<dbReference type="InterPro" id="IPR017441">
    <property type="entry name" value="Protein_kinase_ATP_BS"/>
</dbReference>
<protein>
    <submittedName>
        <fullName evidence="9">LAMI_0G14774g1_1</fullName>
    </submittedName>
</protein>
<name>A0A1G4KC92_9SACH</name>
<dbReference type="SUPFAM" id="SSF56112">
    <property type="entry name" value="Protein kinase-like (PK-like)"/>
    <property type="match status" value="1"/>
</dbReference>
<feature type="region of interest" description="Disordered" evidence="7">
    <location>
        <begin position="211"/>
        <end position="268"/>
    </location>
</feature>
<dbReference type="PROSITE" id="PS00108">
    <property type="entry name" value="PROTEIN_KINASE_ST"/>
    <property type="match status" value="1"/>
</dbReference>
<dbReference type="PROSITE" id="PS50011">
    <property type="entry name" value="PROTEIN_KINASE_DOM"/>
    <property type="match status" value="1"/>
</dbReference>
<dbReference type="CDD" id="cd14131">
    <property type="entry name" value="PKc_Mps1"/>
    <property type="match status" value="1"/>
</dbReference>
<dbReference type="GO" id="GO:0007094">
    <property type="term" value="P:mitotic spindle assembly checkpoint signaling"/>
    <property type="evidence" value="ECO:0007669"/>
    <property type="project" value="TreeGrafter"/>
</dbReference>